<proteinExistence type="predicted"/>
<dbReference type="PANTHER" id="PTHR35801">
    <property type="entry name" value="PHOSPHOSERINE PHOSPHATASE RSBX"/>
    <property type="match status" value="1"/>
</dbReference>
<keyword evidence="3" id="KW-1185">Reference proteome</keyword>
<evidence type="ECO:0000313" key="3">
    <source>
        <dbReference type="Proteomes" id="UP000664109"/>
    </source>
</evidence>
<gene>
    <name evidence="2" type="ORF">JE024_32800</name>
</gene>
<dbReference type="InterPro" id="IPR036890">
    <property type="entry name" value="HATPase_C_sf"/>
</dbReference>
<name>A0ABS2V0X5_9ACTN</name>
<comment type="caution">
    <text evidence="2">The sequence shown here is derived from an EMBL/GenBank/DDBJ whole genome shotgun (WGS) entry which is preliminary data.</text>
</comment>
<evidence type="ECO:0000259" key="1">
    <source>
        <dbReference type="SMART" id="SM00331"/>
    </source>
</evidence>
<reference evidence="2 3" key="1">
    <citation type="journal article" date="2016" name="Arch. Microbiol.">
        <title>Streptomyces zhihengii sp. nov., isolated from rhizospheric soil of Psammosilene tunicoides.</title>
        <authorList>
            <person name="Huang M.J."/>
            <person name="Fei J.J."/>
            <person name="Salam N."/>
            <person name="Kim C.J."/>
            <person name="Hozzein W.N."/>
            <person name="Xiao M."/>
            <person name="Huang H.Q."/>
            <person name="Li W.J."/>
        </authorList>
    </citation>
    <scope>NUCLEOTIDE SEQUENCE [LARGE SCALE GENOMIC DNA]</scope>
    <source>
        <strain evidence="2 3">YIM T102</strain>
    </source>
</reference>
<dbReference type="Gene3D" id="3.30.565.10">
    <property type="entry name" value="Histidine kinase-like ATPase, C-terminal domain"/>
    <property type="match status" value="1"/>
</dbReference>
<dbReference type="Gene3D" id="3.60.40.10">
    <property type="entry name" value="PPM-type phosphatase domain"/>
    <property type="match status" value="1"/>
</dbReference>
<dbReference type="SUPFAM" id="SSF55874">
    <property type="entry name" value="ATPase domain of HSP90 chaperone/DNA topoisomerase II/histidine kinase"/>
    <property type="match status" value="1"/>
</dbReference>
<accession>A0ABS2V0X5</accession>
<dbReference type="PANTHER" id="PTHR35801:SF1">
    <property type="entry name" value="PHOSPHOSERINE PHOSPHATASE RSBX"/>
    <property type="match status" value="1"/>
</dbReference>
<dbReference type="Pfam" id="PF07228">
    <property type="entry name" value="SpoIIE"/>
    <property type="match status" value="1"/>
</dbReference>
<dbReference type="EMBL" id="JAFEJA010000002">
    <property type="protein sequence ID" value="MBM9623380.1"/>
    <property type="molecule type" value="Genomic_DNA"/>
</dbReference>
<dbReference type="Proteomes" id="UP000664109">
    <property type="component" value="Unassembled WGS sequence"/>
</dbReference>
<protein>
    <submittedName>
        <fullName evidence="2">SpoIIE family protein phosphatase</fullName>
    </submittedName>
</protein>
<dbReference type="SUPFAM" id="SSF81606">
    <property type="entry name" value="PP2C-like"/>
    <property type="match status" value="1"/>
</dbReference>
<dbReference type="InterPro" id="IPR036457">
    <property type="entry name" value="PPM-type-like_dom_sf"/>
</dbReference>
<sequence length="339" mass="35190">MDRPVTAAEPLPTAQVRIDHESAVHLAATVARDTALRCGLEGARPDSAAAVASELASNLHKHARDGAVYVQPLTLGQGLEIVAVDRGPGMADLRQCLADGYTTTGTLGTGLGAVRRVADDFVIRSRTGYGTAASARIAATARAAGTEAAGTGAVCLPADGETECGDACAVRDTDSGRTAVVVDGLGHGEPAARAARTALRAFDSACAAPLPDIMRTLHRALRHTRGAAVGLLRLLPGRAEYCGVGNIRMCLLSADAPRQRMESRPGVVGWNLPTPQVRSAPVEAGQLVVVHSDGIESRWAHSPPPALLSLPAELLPAALAHRHRRSRDDATALTLTVPR</sequence>
<dbReference type="InterPro" id="IPR039248">
    <property type="entry name" value="Ptase_RsbX"/>
</dbReference>
<organism evidence="2 3">
    <name type="scientific">Streptomyces zhihengii</name>
    <dbReference type="NCBI Taxonomy" id="1818004"/>
    <lineage>
        <taxon>Bacteria</taxon>
        <taxon>Bacillati</taxon>
        <taxon>Actinomycetota</taxon>
        <taxon>Actinomycetes</taxon>
        <taxon>Kitasatosporales</taxon>
        <taxon>Streptomycetaceae</taxon>
        <taxon>Streptomyces</taxon>
    </lineage>
</organism>
<evidence type="ECO:0000313" key="2">
    <source>
        <dbReference type="EMBL" id="MBM9623380.1"/>
    </source>
</evidence>
<dbReference type="SMART" id="SM00331">
    <property type="entry name" value="PP2C_SIG"/>
    <property type="match status" value="1"/>
</dbReference>
<dbReference type="InterPro" id="IPR001932">
    <property type="entry name" value="PPM-type_phosphatase-like_dom"/>
</dbReference>
<feature type="domain" description="PPM-type phosphatase" evidence="1">
    <location>
        <begin position="148"/>
        <end position="337"/>
    </location>
</feature>